<evidence type="ECO:0000313" key="3">
    <source>
        <dbReference type="Proteomes" id="UP000037460"/>
    </source>
</evidence>
<dbReference type="OrthoDB" id="66612at2759"/>
<feature type="non-terminal residue" evidence="2">
    <location>
        <position position="549"/>
    </location>
</feature>
<dbReference type="PROSITE" id="PS50096">
    <property type="entry name" value="IQ"/>
    <property type="match status" value="1"/>
</dbReference>
<keyword evidence="3" id="KW-1185">Reference proteome</keyword>
<evidence type="ECO:0000313" key="2">
    <source>
        <dbReference type="EMBL" id="KOO33446.1"/>
    </source>
</evidence>
<gene>
    <name evidence="2" type="ORF">Ctob_016284</name>
</gene>
<accession>A0A0M0K3M4</accession>
<dbReference type="AlphaFoldDB" id="A0A0M0K3M4"/>
<evidence type="ECO:0000256" key="1">
    <source>
        <dbReference type="SAM" id="MobiDB-lite"/>
    </source>
</evidence>
<feature type="compositionally biased region" description="Low complexity" evidence="1">
    <location>
        <begin position="48"/>
        <end position="70"/>
    </location>
</feature>
<comment type="caution">
    <text evidence="2">The sequence shown here is derived from an EMBL/GenBank/DDBJ whole genome shotgun (WGS) entry which is preliminary data.</text>
</comment>
<feature type="region of interest" description="Disordered" evidence="1">
    <location>
        <begin position="1"/>
        <end position="84"/>
    </location>
</feature>
<protein>
    <submittedName>
        <fullName evidence="2">Uncharacterized protein</fullName>
    </submittedName>
</protein>
<reference evidence="3" key="1">
    <citation type="journal article" date="2015" name="PLoS Genet.">
        <title>Genome Sequence and Transcriptome Analyses of Chrysochromulina tobin: Metabolic Tools for Enhanced Algal Fitness in the Prominent Order Prymnesiales (Haptophyceae).</title>
        <authorList>
            <person name="Hovde B.T."/>
            <person name="Deodato C.R."/>
            <person name="Hunsperger H.M."/>
            <person name="Ryken S.A."/>
            <person name="Yost W."/>
            <person name="Jha R.K."/>
            <person name="Patterson J."/>
            <person name="Monnat R.J. Jr."/>
            <person name="Barlow S.B."/>
            <person name="Starkenburg S.R."/>
            <person name="Cattolico R.A."/>
        </authorList>
    </citation>
    <scope>NUCLEOTIDE SEQUENCE</scope>
    <source>
        <strain evidence="3">CCMP291</strain>
    </source>
</reference>
<proteinExistence type="predicted"/>
<feature type="compositionally biased region" description="Low complexity" evidence="1">
    <location>
        <begin position="16"/>
        <end position="40"/>
    </location>
</feature>
<dbReference type="Proteomes" id="UP000037460">
    <property type="component" value="Unassembled WGS sequence"/>
</dbReference>
<sequence length="549" mass="59042">MKGVSANIGHPDRPRSAAPPSSHSAAAAPHSARPSSASPAVGQRAAGASVPPSRPLSARPSSGARSSASIGSGGSGPAAAPSGQAAAPSGLALSVAVASGRPLSEALLAAIAQRESCLGAITALLIQTARVRGQAIRMSGRVCAVFQWRLAHSLVALRHATLQVVEAGEAWRGSSGASGMRLVRLGTALRSVPEPIVHEGVNYLLKILSDLINLPLPGGSDPFLMRWFGEDAKWWHPNGGEHSLNLLPRFRTLYEPPPPFPTERLRPSCYAVESAVARAAAERSYAAYFAQADIFEDGGDEDEGIYLPHGYDGSFDDGGAALQEPPDDPLWLERLTRAERVLRQEAEVYEFAPSDAMAPSKHLIEISQEMEMLMYGQLGFYHRTLERIAGSAHEEAQQRAAARLLQSYARRNQAIAVRHARRLERLLEQQTAETIGAAIQIQAHLRGRSDRRAAAIARHTRKSALRQSALDVNLLKEETSIEQQGRLSTSPSTDAQVAAGVRTDRAHAHAQRALELAASTIQRSATAFRLRLKEKAARQKEFDELVELL</sequence>
<name>A0A0M0K3M4_9EUKA</name>
<dbReference type="EMBL" id="JWZX01001518">
    <property type="protein sequence ID" value="KOO33446.1"/>
    <property type="molecule type" value="Genomic_DNA"/>
</dbReference>
<organism evidence="2 3">
    <name type="scientific">Chrysochromulina tobinii</name>
    <dbReference type="NCBI Taxonomy" id="1460289"/>
    <lineage>
        <taxon>Eukaryota</taxon>
        <taxon>Haptista</taxon>
        <taxon>Haptophyta</taxon>
        <taxon>Prymnesiophyceae</taxon>
        <taxon>Prymnesiales</taxon>
        <taxon>Chrysochromulinaceae</taxon>
        <taxon>Chrysochromulina</taxon>
    </lineage>
</organism>